<dbReference type="EMBL" id="WNWW01000625">
    <property type="protein sequence ID" value="KAF3422909.1"/>
    <property type="molecule type" value="Genomic_DNA"/>
</dbReference>
<accession>A0A833VWH1</accession>
<keyword evidence="2" id="KW-1185">Reference proteome</keyword>
<gene>
    <name evidence="1" type="ORF">E2986_03441</name>
</gene>
<dbReference type="AlphaFoldDB" id="A0A833VWH1"/>
<evidence type="ECO:0000313" key="2">
    <source>
        <dbReference type="Proteomes" id="UP000655588"/>
    </source>
</evidence>
<name>A0A833VWH1_9HYME</name>
<proteinExistence type="predicted"/>
<evidence type="ECO:0000313" key="1">
    <source>
        <dbReference type="EMBL" id="KAF3422909.1"/>
    </source>
</evidence>
<comment type="caution">
    <text evidence="1">The sequence shown here is derived from an EMBL/GenBank/DDBJ whole genome shotgun (WGS) entry which is preliminary data.</text>
</comment>
<organism evidence="1 2">
    <name type="scientific">Frieseomelitta varia</name>
    <dbReference type="NCBI Taxonomy" id="561572"/>
    <lineage>
        <taxon>Eukaryota</taxon>
        <taxon>Metazoa</taxon>
        <taxon>Ecdysozoa</taxon>
        <taxon>Arthropoda</taxon>
        <taxon>Hexapoda</taxon>
        <taxon>Insecta</taxon>
        <taxon>Pterygota</taxon>
        <taxon>Neoptera</taxon>
        <taxon>Endopterygota</taxon>
        <taxon>Hymenoptera</taxon>
        <taxon>Apocrita</taxon>
        <taxon>Aculeata</taxon>
        <taxon>Apoidea</taxon>
        <taxon>Anthophila</taxon>
        <taxon>Apidae</taxon>
        <taxon>Frieseomelitta</taxon>
    </lineage>
</organism>
<reference evidence="1" key="1">
    <citation type="submission" date="2019-11" db="EMBL/GenBank/DDBJ databases">
        <title>The nuclear and mitochondrial genomes of Frieseomelitta varia - a highly eusocial stingless bee (Meliponini) with a permanently sterile worker caste.</title>
        <authorList>
            <person name="Freitas F.C.P."/>
            <person name="Lourenco A.P."/>
            <person name="Nunes F.M.F."/>
            <person name="Paschoal A.R."/>
            <person name="Abreu F.C.P."/>
            <person name="Barbin F.O."/>
            <person name="Bataglia L."/>
            <person name="Cardoso-Junior C.A.M."/>
            <person name="Cervoni M.S."/>
            <person name="Silva S.R."/>
            <person name="Dalarmi F."/>
            <person name="Del Lama M.A."/>
            <person name="Depintor T.S."/>
            <person name="Ferreira K.M."/>
            <person name="Goria P.S."/>
            <person name="Jaskot M.C."/>
            <person name="Lago D.C."/>
            <person name="Luna-Lucena D."/>
            <person name="Moda L.M."/>
            <person name="Nascimento L."/>
            <person name="Pedrino M."/>
            <person name="Rabico F.O."/>
            <person name="Sanches F.C."/>
            <person name="Santos D.E."/>
            <person name="Santos C.G."/>
            <person name="Vieira J."/>
            <person name="Lopes T.F."/>
            <person name="Barchuk A.R."/>
            <person name="Hartfelder K."/>
            <person name="Simoes Z.L.P."/>
            <person name="Bitondi M.M.G."/>
            <person name="Pinheiro D.G."/>
        </authorList>
    </citation>
    <scope>NUCLEOTIDE SEQUENCE</scope>
    <source>
        <strain evidence="1">USP_RPSP 00005682</strain>
        <tissue evidence="1">Whole individual</tissue>
    </source>
</reference>
<sequence>MEYTLQDAFETLKESQMERQKEIEDLTNVIPNNFRQVALQKTCNSENVKNKQHKLCKSLLNQVLLEEPKDYPVPKTSDLHAEVLTDLEKEVQNAYQLFERTKTQLSDIKDDISYLENKKLGLDKMKEAYLGAQELTADTTYNMEYATAKRIFRSVKEDLHAVVEELFPENDNFRNFLAVSVLISSHSKGGNDLYVDVTPEILHFVNFLIEADIAVYHRNDKTKVKLMDML</sequence>
<dbReference type="Proteomes" id="UP000655588">
    <property type="component" value="Unassembled WGS sequence"/>
</dbReference>
<protein>
    <submittedName>
        <fullName evidence="1">Uncharacterized protein</fullName>
    </submittedName>
</protein>